<accession>A0A6N7IX62</accession>
<dbReference type="AlphaFoldDB" id="A0A6N7IX62"/>
<dbReference type="InterPro" id="IPR050682">
    <property type="entry name" value="ModA/WtpA"/>
</dbReference>
<evidence type="ECO:0000313" key="1">
    <source>
        <dbReference type="EMBL" id="MQL54067.1"/>
    </source>
</evidence>
<name>A0A6N7IX62_9FIRM</name>
<dbReference type="GO" id="GO:0030973">
    <property type="term" value="F:molybdate ion binding"/>
    <property type="evidence" value="ECO:0007669"/>
    <property type="project" value="TreeGrafter"/>
</dbReference>
<keyword evidence="2" id="KW-1185">Reference proteome</keyword>
<sequence>MKYTFFAFIAICLLLSGCQTEMKSSDTTTKKTELVISAAASLQDALKEIESAFNDEHPNVTLTNNFGSSGALKQQIAQGAKADLFFS</sequence>
<reference evidence="1 2" key="1">
    <citation type="submission" date="2019-10" db="EMBL/GenBank/DDBJ databases">
        <title>Comparative genomics of sulfur disproportionating microorganisms.</title>
        <authorList>
            <person name="Ward L.M."/>
            <person name="Bertran E."/>
            <person name="Johnston D."/>
        </authorList>
    </citation>
    <scope>NUCLEOTIDE SEQUENCE [LARGE SCALE GENOMIC DNA]</scope>
    <source>
        <strain evidence="1 2">DSM 14055</strain>
    </source>
</reference>
<proteinExistence type="predicted"/>
<dbReference type="Gene3D" id="3.40.190.10">
    <property type="entry name" value="Periplasmic binding protein-like II"/>
    <property type="match status" value="1"/>
</dbReference>
<dbReference type="SUPFAM" id="SSF53850">
    <property type="entry name" value="Periplasmic binding protein-like II"/>
    <property type="match status" value="1"/>
</dbReference>
<feature type="non-terminal residue" evidence="1">
    <location>
        <position position="87"/>
    </location>
</feature>
<gene>
    <name evidence="1" type="ORF">GFC01_17795</name>
</gene>
<protein>
    <submittedName>
        <fullName evidence="1">Extracellular solute-binding protein</fullName>
    </submittedName>
</protein>
<organism evidence="1 2">
    <name type="scientific">Desulfofundulus thermobenzoicus</name>
    <dbReference type="NCBI Taxonomy" id="29376"/>
    <lineage>
        <taxon>Bacteria</taxon>
        <taxon>Bacillati</taxon>
        <taxon>Bacillota</taxon>
        <taxon>Clostridia</taxon>
        <taxon>Eubacteriales</taxon>
        <taxon>Peptococcaceae</taxon>
        <taxon>Desulfofundulus</taxon>
    </lineage>
</organism>
<dbReference type="PROSITE" id="PS51257">
    <property type="entry name" value="PROKAR_LIPOPROTEIN"/>
    <property type="match status" value="1"/>
</dbReference>
<dbReference type="GO" id="GO:0015689">
    <property type="term" value="P:molybdate ion transport"/>
    <property type="evidence" value="ECO:0007669"/>
    <property type="project" value="TreeGrafter"/>
</dbReference>
<comment type="caution">
    <text evidence="1">The sequence shown here is derived from an EMBL/GenBank/DDBJ whole genome shotgun (WGS) entry which is preliminary data.</text>
</comment>
<dbReference type="PANTHER" id="PTHR30632:SF0">
    <property type="entry name" value="SULFATE-BINDING PROTEIN"/>
    <property type="match status" value="1"/>
</dbReference>
<dbReference type="Proteomes" id="UP000441717">
    <property type="component" value="Unassembled WGS sequence"/>
</dbReference>
<evidence type="ECO:0000313" key="2">
    <source>
        <dbReference type="Proteomes" id="UP000441717"/>
    </source>
</evidence>
<dbReference type="RefSeq" id="WP_152948497.1">
    <property type="nucleotide sequence ID" value="NZ_WHYR01000150.1"/>
</dbReference>
<dbReference type="Pfam" id="PF13531">
    <property type="entry name" value="SBP_bac_11"/>
    <property type="match status" value="1"/>
</dbReference>
<dbReference type="OrthoDB" id="9785015at2"/>
<dbReference type="PANTHER" id="PTHR30632">
    <property type="entry name" value="MOLYBDATE-BINDING PERIPLASMIC PROTEIN"/>
    <property type="match status" value="1"/>
</dbReference>
<dbReference type="EMBL" id="WHYR01000150">
    <property type="protein sequence ID" value="MQL54067.1"/>
    <property type="molecule type" value="Genomic_DNA"/>
</dbReference>